<dbReference type="Gene3D" id="3.30.70.100">
    <property type="match status" value="1"/>
</dbReference>
<evidence type="ECO:0000259" key="1">
    <source>
        <dbReference type="PROSITE" id="PS50846"/>
    </source>
</evidence>
<reference evidence="2 3" key="1">
    <citation type="submission" date="2017-02" db="EMBL/GenBank/DDBJ databases">
        <authorList>
            <person name="Peterson S.W."/>
        </authorList>
    </citation>
    <scope>NUCLEOTIDE SEQUENCE [LARGE SCALE GENOMIC DNA]</scope>
    <source>
        <strain evidence="2 3">ATCC BAA-908</strain>
    </source>
</reference>
<evidence type="ECO:0000313" key="2">
    <source>
        <dbReference type="EMBL" id="SJZ34341.1"/>
    </source>
</evidence>
<dbReference type="EMBL" id="FUWG01000005">
    <property type="protein sequence ID" value="SJZ34341.1"/>
    <property type="molecule type" value="Genomic_DNA"/>
</dbReference>
<dbReference type="AlphaFoldDB" id="A0A1T4JW16"/>
<dbReference type="STRING" id="261392.SAMN02745149_00842"/>
<accession>A0A1T4JW16</accession>
<gene>
    <name evidence="2" type="ORF">SAMN02745149_00842</name>
</gene>
<dbReference type="PROSITE" id="PS50846">
    <property type="entry name" value="HMA_2"/>
    <property type="match status" value="1"/>
</dbReference>
<keyword evidence="3" id="KW-1185">Reference proteome</keyword>
<dbReference type="InterPro" id="IPR036163">
    <property type="entry name" value="HMA_dom_sf"/>
</dbReference>
<dbReference type="InterPro" id="IPR006121">
    <property type="entry name" value="HMA_dom"/>
</dbReference>
<protein>
    <submittedName>
        <fullName evidence="2">Copper chaperone</fullName>
    </submittedName>
</protein>
<sequence length="69" mass="7024">MQKKIYVAGMFDPDTAGKVDAAVRAVAGVSNVVANPDKSQVLVDFDEGTAGIENAINTAISSTGVEVLG</sequence>
<dbReference type="OrthoDB" id="361821at2"/>
<dbReference type="RefSeq" id="WP_078932755.1">
    <property type="nucleotide sequence ID" value="NZ_FUWG01000005.1"/>
</dbReference>
<dbReference type="SUPFAM" id="SSF55008">
    <property type="entry name" value="HMA, heavy metal-associated domain"/>
    <property type="match status" value="1"/>
</dbReference>
<evidence type="ECO:0000313" key="3">
    <source>
        <dbReference type="Proteomes" id="UP000190423"/>
    </source>
</evidence>
<proteinExistence type="predicted"/>
<dbReference type="Pfam" id="PF00403">
    <property type="entry name" value="HMA"/>
    <property type="match status" value="1"/>
</dbReference>
<dbReference type="GeneID" id="78316155"/>
<feature type="domain" description="HMA" evidence="1">
    <location>
        <begin position="1"/>
        <end position="68"/>
    </location>
</feature>
<organism evidence="2 3">
    <name type="scientific">Treponema porcinum</name>
    <dbReference type="NCBI Taxonomy" id="261392"/>
    <lineage>
        <taxon>Bacteria</taxon>
        <taxon>Pseudomonadati</taxon>
        <taxon>Spirochaetota</taxon>
        <taxon>Spirochaetia</taxon>
        <taxon>Spirochaetales</taxon>
        <taxon>Treponemataceae</taxon>
        <taxon>Treponema</taxon>
    </lineage>
</organism>
<dbReference type="GO" id="GO:0046872">
    <property type="term" value="F:metal ion binding"/>
    <property type="evidence" value="ECO:0007669"/>
    <property type="project" value="InterPro"/>
</dbReference>
<name>A0A1T4JW16_TREPO</name>
<dbReference type="Proteomes" id="UP000190423">
    <property type="component" value="Unassembled WGS sequence"/>
</dbReference>